<evidence type="ECO:0000313" key="8">
    <source>
        <dbReference type="EMBL" id="KYC50083.1"/>
    </source>
</evidence>
<dbReference type="EMBL" id="LNGE01000012">
    <property type="protein sequence ID" value="KYC45723.1"/>
    <property type="molecule type" value="Genomic_DNA"/>
</dbReference>
<dbReference type="InterPro" id="IPR004038">
    <property type="entry name" value="Ribosomal_eL8/eL30/eS12/Gad45"/>
</dbReference>
<reference evidence="9 10" key="1">
    <citation type="journal article" date="2016" name="ISME J.">
        <title>Chasing the elusive Euryarchaeota class WSA2: genomes reveal a uniquely fastidious methyl-reducing methanogen.</title>
        <authorList>
            <person name="Nobu M.K."/>
            <person name="Narihiro T."/>
            <person name="Kuroda K."/>
            <person name="Mei R."/>
            <person name="Liu W.T."/>
        </authorList>
    </citation>
    <scope>NUCLEOTIDE SEQUENCE [LARGE SCALE GENOMIC DNA]</scope>
    <source>
        <strain evidence="6">B03fssc0709_Meth_Bin005</strain>
        <strain evidence="7">B15fssc0709_Meth_Bin003</strain>
        <strain evidence="8">BMIXfssc0709_Meth_Bin006</strain>
    </source>
</reference>
<dbReference type="HAMAP" id="MF_00481">
    <property type="entry name" value="Ribosomal_eL30"/>
    <property type="match status" value="1"/>
</dbReference>
<accession>A0A150IYK3</accession>
<dbReference type="Proteomes" id="UP000092401">
    <property type="component" value="Unassembled WGS sequence"/>
</dbReference>
<dbReference type="GO" id="GO:0006412">
    <property type="term" value="P:translation"/>
    <property type="evidence" value="ECO:0007669"/>
    <property type="project" value="UniProtKB-UniRule"/>
</dbReference>
<dbReference type="Gene3D" id="3.30.1330.30">
    <property type="match status" value="1"/>
</dbReference>
<dbReference type="EMBL" id="LNGF01000014">
    <property type="protein sequence ID" value="KYC47892.1"/>
    <property type="molecule type" value="Genomic_DNA"/>
</dbReference>
<gene>
    <name evidence="4" type="primary">rpl30e</name>
    <name evidence="6" type="ORF">APG10_00620</name>
    <name evidence="7" type="ORF">APG11_00770</name>
    <name evidence="8" type="ORF">APG12_01077</name>
</gene>
<dbReference type="AlphaFoldDB" id="A0A150ISI8"/>
<dbReference type="InterPro" id="IPR039109">
    <property type="entry name" value="Ribosomal_eL30-like"/>
</dbReference>
<dbReference type="Proteomes" id="UP000091929">
    <property type="component" value="Unassembled WGS sequence"/>
</dbReference>
<comment type="caution">
    <text evidence="7">The sequence shown here is derived from an EMBL/GenBank/DDBJ whole genome shotgun (WGS) entry which is preliminary data.</text>
</comment>
<evidence type="ECO:0000259" key="5">
    <source>
        <dbReference type="Pfam" id="PF01248"/>
    </source>
</evidence>
<dbReference type="NCBIfam" id="NF002172">
    <property type="entry name" value="PRK01018.1"/>
    <property type="match status" value="1"/>
</dbReference>
<evidence type="ECO:0000256" key="4">
    <source>
        <dbReference type="HAMAP-Rule" id="MF_00481"/>
    </source>
</evidence>
<evidence type="ECO:0000256" key="1">
    <source>
        <dbReference type="ARBA" id="ARBA00022980"/>
    </source>
</evidence>
<feature type="domain" description="Ribosomal protein eL8/eL30/eS12/Gadd45" evidence="5">
    <location>
        <begin position="2"/>
        <end position="94"/>
    </location>
</feature>
<proteinExistence type="inferred from homology"/>
<dbReference type="EMBL" id="LNJC01000020">
    <property type="protein sequence ID" value="KYC50083.1"/>
    <property type="molecule type" value="Genomic_DNA"/>
</dbReference>
<protein>
    <recommendedName>
        <fullName evidence="3 4">Large ribosomal subunit protein eL30</fullName>
    </recommendedName>
</protein>
<keyword evidence="1 4" id="KW-0689">Ribosomal protein</keyword>
<sequence>MDLNREIKRTVDTGKVILGTNKSINSLKTGNAKMIIYTQNCPKSIKEDILYYSKISGIPILEFGGTSLELGTVCGKPFLVSVMAVMSPGESNILSGGRVYGN</sequence>
<dbReference type="Pfam" id="PF01248">
    <property type="entry name" value="Ribosomal_L7Ae"/>
    <property type="match status" value="1"/>
</dbReference>
<accession>A0A150ISI8</accession>
<organism evidence="7 9">
    <name type="scientific">Candidatus Methanofastidiosum methylothiophilum</name>
    <dbReference type="NCBI Taxonomy" id="1705564"/>
    <lineage>
        <taxon>Archaea</taxon>
        <taxon>Methanobacteriati</taxon>
        <taxon>Methanobacteriota</taxon>
        <taxon>Stenosarchaea group</taxon>
        <taxon>Candidatus Methanofastidiosia</taxon>
        <taxon>Candidatus Methanofastidiosales</taxon>
        <taxon>Candidatus Methanofastidiosaceae</taxon>
        <taxon>Candidatus Methanofastidiosum</taxon>
    </lineage>
</organism>
<dbReference type="GO" id="GO:0003735">
    <property type="term" value="F:structural constituent of ribosome"/>
    <property type="evidence" value="ECO:0007669"/>
    <property type="project" value="InterPro"/>
</dbReference>
<evidence type="ECO:0000256" key="3">
    <source>
        <dbReference type="ARBA" id="ARBA00035231"/>
    </source>
</evidence>
<comment type="similarity">
    <text evidence="4">Belongs to the eukaryotic ribosomal protein eL30 family.</text>
</comment>
<dbReference type="SUPFAM" id="SSF55315">
    <property type="entry name" value="L30e-like"/>
    <property type="match status" value="1"/>
</dbReference>
<evidence type="ECO:0000313" key="7">
    <source>
        <dbReference type="EMBL" id="KYC47892.1"/>
    </source>
</evidence>
<dbReference type="GO" id="GO:0003723">
    <property type="term" value="F:RNA binding"/>
    <property type="evidence" value="ECO:0007669"/>
    <property type="project" value="InterPro"/>
</dbReference>
<evidence type="ECO:0000313" key="10">
    <source>
        <dbReference type="Proteomes" id="UP000092401"/>
    </source>
</evidence>
<evidence type="ECO:0000256" key="2">
    <source>
        <dbReference type="ARBA" id="ARBA00023274"/>
    </source>
</evidence>
<dbReference type="GO" id="GO:0022625">
    <property type="term" value="C:cytosolic large ribosomal subunit"/>
    <property type="evidence" value="ECO:0007669"/>
    <property type="project" value="InterPro"/>
</dbReference>
<dbReference type="PANTHER" id="PTHR11449">
    <property type="entry name" value="RIBOSOMAL PROTEIN L30"/>
    <property type="match status" value="1"/>
</dbReference>
<dbReference type="InterPro" id="IPR000231">
    <property type="entry name" value="Ribosomal_eL30"/>
</dbReference>
<dbReference type="Proteomes" id="UP000092403">
    <property type="component" value="Unassembled WGS sequence"/>
</dbReference>
<accession>A0A150IL40</accession>
<keyword evidence="2 4" id="KW-0687">Ribonucleoprotein</keyword>
<dbReference type="InterPro" id="IPR029064">
    <property type="entry name" value="Ribosomal_eL30-like_sf"/>
</dbReference>
<evidence type="ECO:0000313" key="6">
    <source>
        <dbReference type="EMBL" id="KYC45723.1"/>
    </source>
</evidence>
<name>A0A150ISI8_9EURY</name>
<evidence type="ECO:0000313" key="9">
    <source>
        <dbReference type="Proteomes" id="UP000091929"/>
    </source>
</evidence>